<evidence type="ECO:0000313" key="3">
    <source>
        <dbReference type="Proteomes" id="UP000007254"/>
    </source>
</evidence>
<evidence type="ECO:0008006" key="4">
    <source>
        <dbReference type="Google" id="ProtNLM"/>
    </source>
</evidence>
<dbReference type="PANTHER" id="PTHR36303">
    <property type="entry name" value="2',3'-CYCLIC-NUCLEOTIDE 2'-PHOSPHODIESTERASE"/>
    <property type="match status" value="1"/>
</dbReference>
<keyword evidence="3" id="KW-1185">Reference proteome</keyword>
<gene>
    <name evidence="2" type="ordered locus">Spith_2233</name>
</gene>
<dbReference type="KEGG" id="stq:Spith_2233"/>
<evidence type="ECO:0000313" key="2">
    <source>
        <dbReference type="EMBL" id="AEJ62488.1"/>
    </source>
</evidence>
<dbReference type="PIRSF" id="PIRSF004789">
    <property type="entry name" value="DR1281"/>
    <property type="match status" value="1"/>
</dbReference>
<dbReference type="Gene3D" id="3.60.21.10">
    <property type="match status" value="1"/>
</dbReference>
<dbReference type="PANTHER" id="PTHR36303:SF1">
    <property type="entry name" value="2',3'-CYCLIC-NUCLEOTIDE 2'-PHOSPHODIESTERASE"/>
    <property type="match status" value="1"/>
</dbReference>
<sequence>MRILFIGEIVGKEGVYTVKTLLPELKERFSPDFIVANADGTTGGWGIGKNHSIYLHKLGIDVLTSGDWIYFKKDMVPHIAKSSYLLRPANFPPAAPGRGYRTYHKGGKTLGVINLIGQSGFPRIHGSNPYTYLPSLVSRLKESTPHIIVDFHAHTTAEKYTMFFMADGMVSGVFGTNSRVQTADERILPGGTAVICDAGRTGSQMSVQGLDPQPEIRRFLTALPQKGKTSWDGLALCGVLLETDENGKAVSFERLNIPCPPPPHLQDEEEESETSPPDEAL</sequence>
<dbReference type="OrthoDB" id="9801109at2"/>
<protein>
    <recommendedName>
        <fullName evidence="4">Metallophosphoesterase</fullName>
    </recommendedName>
</protein>
<proteinExistence type="predicted"/>
<dbReference type="GO" id="GO:0004113">
    <property type="term" value="F:2',3'-cyclic-nucleotide 3'-phosphodiesterase activity"/>
    <property type="evidence" value="ECO:0007669"/>
    <property type="project" value="TreeGrafter"/>
</dbReference>
<name>G0GG12_WINT7</name>
<dbReference type="HOGENOM" id="CLU_068238_0_0_12"/>
<accession>G0GG12</accession>
<evidence type="ECO:0000256" key="1">
    <source>
        <dbReference type="SAM" id="MobiDB-lite"/>
    </source>
</evidence>
<dbReference type="Proteomes" id="UP000007254">
    <property type="component" value="Chromosome"/>
</dbReference>
<reference evidence="2 3" key="1">
    <citation type="submission" date="2011-06" db="EMBL/GenBank/DDBJ databases">
        <title>The complete genome of Spirochaeta thermophila DSM 6578.</title>
        <authorList>
            <consortium name="US DOE Joint Genome Institute (JGI-PGF)"/>
            <person name="Lucas S."/>
            <person name="Lapidus A."/>
            <person name="Bruce D."/>
            <person name="Goodwin L."/>
            <person name="Pitluck S."/>
            <person name="Peters L."/>
            <person name="Kyrpides N."/>
            <person name="Mavromatis K."/>
            <person name="Ivanova N."/>
            <person name="Mikailova N."/>
            <person name="Pagani I."/>
            <person name="Chertkov O."/>
            <person name="Detter J.C."/>
            <person name="Tapia R."/>
            <person name="Han C."/>
            <person name="Land M."/>
            <person name="Hauser L."/>
            <person name="Markowitz V."/>
            <person name="Cheng J.-F."/>
            <person name="Hugenholtz P."/>
            <person name="Woyke T."/>
            <person name="Wu D."/>
            <person name="Spring S."/>
            <person name="Merkhoffer B."/>
            <person name="Schneider S."/>
            <person name="Klenk H.-P."/>
            <person name="Eisen J.A."/>
        </authorList>
    </citation>
    <scope>NUCLEOTIDE SEQUENCE [LARGE SCALE GENOMIC DNA]</scope>
    <source>
        <strain evidence="3">ATCC 700085 / DSM 6578 / Z-1203</strain>
    </source>
</reference>
<dbReference type="RefSeq" id="WP_014625794.1">
    <property type="nucleotide sequence ID" value="NC_017583.1"/>
</dbReference>
<dbReference type="AlphaFoldDB" id="G0GG12"/>
<dbReference type="EMBL" id="CP002903">
    <property type="protein sequence ID" value="AEJ62488.1"/>
    <property type="molecule type" value="Genomic_DNA"/>
</dbReference>
<dbReference type="InterPro" id="IPR005235">
    <property type="entry name" value="YmdB-like"/>
</dbReference>
<dbReference type="Pfam" id="PF13277">
    <property type="entry name" value="YmdB"/>
    <property type="match status" value="1"/>
</dbReference>
<dbReference type="InterPro" id="IPR029052">
    <property type="entry name" value="Metallo-depent_PP-like"/>
</dbReference>
<organism evidence="2 3">
    <name type="scientific">Winmispira thermophila (strain ATCC 700085 / DSM 6578 / Z-1203)</name>
    <name type="common">Spirochaeta thermophila</name>
    <dbReference type="NCBI Taxonomy" id="869211"/>
    <lineage>
        <taxon>Bacteria</taxon>
        <taxon>Pseudomonadati</taxon>
        <taxon>Spirochaetota</taxon>
        <taxon>Spirochaetia</taxon>
        <taxon>Winmispirales</taxon>
        <taxon>Winmispiraceae</taxon>
        <taxon>Winmispira</taxon>
    </lineage>
</organism>
<feature type="region of interest" description="Disordered" evidence="1">
    <location>
        <begin position="257"/>
        <end position="281"/>
    </location>
</feature>
<dbReference type="SUPFAM" id="SSF56300">
    <property type="entry name" value="Metallo-dependent phosphatases"/>
    <property type="match status" value="1"/>
</dbReference>